<evidence type="ECO:0000313" key="1">
    <source>
        <dbReference type="EMBL" id="SIP73675.1"/>
    </source>
</evidence>
<name>A0A1N6MXS9_9GAMM</name>
<dbReference type="AlphaFoldDB" id="A0A1N6MXS9"/>
<sequence>MLRMGVFHVKYKHLSRIMGDDFKTKLAFMTHIIGYEQLDIF</sequence>
<organism evidence="1 2">
    <name type="scientific">Xenorhabdus innexi</name>
    <dbReference type="NCBI Taxonomy" id="290109"/>
    <lineage>
        <taxon>Bacteria</taxon>
        <taxon>Pseudomonadati</taxon>
        <taxon>Pseudomonadota</taxon>
        <taxon>Gammaproteobacteria</taxon>
        <taxon>Enterobacterales</taxon>
        <taxon>Morganellaceae</taxon>
        <taxon>Xenorhabdus</taxon>
    </lineage>
</organism>
<reference evidence="2" key="1">
    <citation type="submission" date="2016-12" db="EMBL/GenBank/DDBJ databases">
        <authorList>
            <person name="Gaudriault S."/>
        </authorList>
    </citation>
    <scope>NUCLEOTIDE SEQUENCE [LARGE SCALE GENOMIC DNA]</scope>
    <source>
        <strain evidence="2">HGB1681 (deposited as PTA-6826 in the American Type Culture Collection)</strain>
    </source>
</reference>
<dbReference type="Proteomes" id="UP000196435">
    <property type="component" value="Unassembled WGS sequence"/>
</dbReference>
<evidence type="ECO:0000313" key="2">
    <source>
        <dbReference type="Proteomes" id="UP000196435"/>
    </source>
</evidence>
<gene>
    <name evidence="1" type="ORF">XIS1_450029</name>
</gene>
<accession>A0A1N6MXS9</accession>
<protein>
    <submittedName>
        <fullName evidence="1">Uncharacterized protein</fullName>
    </submittedName>
</protein>
<dbReference type="EMBL" id="FTLG01000187">
    <property type="protein sequence ID" value="SIP73675.1"/>
    <property type="molecule type" value="Genomic_DNA"/>
</dbReference>
<proteinExistence type="predicted"/>